<evidence type="ECO:0000256" key="1">
    <source>
        <dbReference type="SAM" id="Phobius"/>
    </source>
</evidence>
<feature type="domain" description="DUF1468" evidence="2">
    <location>
        <begin position="10"/>
        <end position="145"/>
    </location>
</feature>
<keyword evidence="1" id="KW-0812">Transmembrane</keyword>
<organism evidence="3 4">
    <name type="scientific">Microvirga lupini</name>
    <dbReference type="NCBI Taxonomy" id="420324"/>
    <lineage>
        <taxon>Bacteria</taxon>
        <taxon>Pseudomonadati</taxon>
        <taxon>Pseudomonadota</taxon>
        <taxon>Alphaproteobacteria</taxon>
        <taxon>Hyphomicrobiales</taxon>
        <taxon>Methylobacteriaceae</taxon>
        <taxon>Microvirga</taxon>
    </lineage>
</organism>
<proteinExistence type="predicted"/>
<evidence type="ECO:0000313" key="3">
    <source>
        <dbReference type="EMBL" id="MBB3018108.1"/>
    </source>
</evidence>
<reference evidence="3 4" key="1">
    <citation type="submission" date="2020-08" db="EMBL/GenBank/DDBJ databases">
        <title>The Agave Microbiome: Exploring the role of microbial communities in plant adaptations to desert environments.</title>
        <authorList>
            <person name="Partida-Martinez L.P."/>
        </authorList>
    </citation>
    <scope>NUCLEOTIDE SEQUENCE [LARGE SCALE GENOMIC DNA]</scope>
    <source>
        <strain evidence="3 4">AT3.9</strain>
    </source>
</reference>
<keyword evidence="1" id="KW-1133">Transmembrane helix</keyword>
<protein>
    <recommendedName>
        <fullName evidence="2">DUF1468 domain-containing protein</fullName>
    </recommendedName>
</protein>
<dbReference type="RefSeq" id="WP_183447936.1">
    <property type="nucleotide sequence ID" value="NZ_JACHWB010000001.1"/>
</dbReference>
<evidence type="ECO:0000313" key="4">
    <source>
        <dbReference type="Proteomes" id="UP000532010"/>
    </source>
</evidence>
<comment type="caution">
    <text evidence="3">The sequence shown here is derived from an EMBL/GenBank/DDBJ whole genome shotgun (WGS) entry which is preliminary data.</text>
</comment>
<feature type="transmembrane region" description="Helical" evidence="1">
    <location>
        <begin position="98"/>
        <end position="114"/>
    </location>
</feature>
<dbReference type="EMBL" id="JACHWB010000001">
    <property type="protein sequence ID" value="MBB3018108.1"/>
    <property type="molecule type" value="Genomic_DNA"/>
</dbReference>
<evidence type="ECO:0000259" key="2">
    <source>
        <dbReference type="Pfam" id="PF07331"/>
    </source>
</evidence>
<name>A0A7W4VJ27_9HYPH</name>
<dbReference type="Proteomes" id="UP000532010">
    <property type="component" value="Unassembled WGS sequence"/>
</dbReference>
<keyword evidence="4" id="KW-1185">Reference proteome</keyword>
<gene>
    <name evidence="3" type="ORF">FHR70_001148</name>
</gene>
<feature type="transmembrane region" description="Helical" evidence="1">
    <location>
        <begin position="74"/>
        <end position="92"/>
    </location>
</feature>
<sequence length="152" mass="16705">MPIYNQRAFASGLLFVITALAFFLGSREYDLGTPAQMGSGFFPSLVSVCLGGVGLFIMLGAVRRRSARERLRTWNIRLLAWIAGSVALFAFMLPRFGFVISLVVLLVLASLASHEARWRGIVINTLVLVAIAVGAFVYGIDLQLPLWPSFIR</sequence>
<dbReference type="InterPro" id="IPR009936">
    <property type="entry name" value="DUF1468"/>
</dbReference>
<dbReference type="AlphaFoldDB" id="A0A7W4VJ27"/>
<feature type="transmembrane region" description="Helical" evidence="1">
    <location>
        <begin position="41"/>
        <end position="62"/>
    </location>
</feature>
<keyword evidence="1" id="KW-0472">Membrane</keyword>
<accession>A0A7W4VJ27</accession>
<dbReference type="Pfam" id="PF07331">
    <property type="entry name" value="TctB"/>
    <property type="match status" value="1"/>
</dbReference>
<feature type="transmembrane region" description="Helical" evidence="1">
    <location>
        <begin position="121"/>
        <end position="140"/>
    </location>
</feature>